<accession>A0ABV5EY18</accession>
<name>A0ABV5EY18_9FLAO</name>
<sequence>MNPATLTPSQIESSETAFSGFDILNRLFFNNESLSIRNTSHLNIVIFMTICLFMIVAAFGIFAFYEAHTDILLNPLYNPVAYGGFIVLNGWLLFSAVVYLFKLSLYLKNKSSEFSTEGKEDIVINRATVSEDANLFVEKATALRNSVNTFLEKFNATIVQGVLHTKKVIITNVYASYNTGKVMLDTIELYLLNLDKELKTGLENRAFSVLHFK</sequence>
<dbReference type="RefSeq" id="WP_382381081.1">
    <property type="nucleotide sequence ID" value="NZ_JBHMEZ010000001.1"/>
</dbReference>
<evidence type="ECO:0008006" key="4">
    <source>
        <dbReference type="Google" id="ProtNLM"/>
    </source>
</evidence>
<evidence type="ECO:0000313" key="2">
    <source>
        <dbReference type="EMBL" id="MFB9052071.1"/>
    </source>
</evidence>
<feature type="transmembrane region" description="Helical" evidence="1">
    <location>
        <begin position="44"/>
        <end position="65"/>
    </location>
</feature>
<gene>
    <name evidence="2" type="ORF">ACFFVB_03165</name>
</gene>
<keyword evidence="1" id="KW-0472">Membrane</keyword>
<evidence type="ECO:0000256" key="1">
    <source>
        <dbReference type="SAM" id="Phobius"/>
    </source>
</evidence>
<keyword evidence="1" id="KW-0812">Transmembrane</keyword>
<protein>
    <recommendedName>
        <fullName evidence="4">DUF3087 domain-containing protein</fullName>
    </recommendedName>
</protein>
<feature type="transmembrane region" description="Helical" evidence="1">
    <location>
        <begin position="80"/>
        <end position="101"/>
    </location>
</feature>
<comment type="caution">
    <text evidence="2">The sequence shown here is derived from an EMBL/GenBank/DDBJ whole genome shotgun (WGS) entry which is preliminary data.</text>
</comment>
<reference evidence="2 3" key="1">
    <citation type="submission" date="2024-09" db="EMBL/GenBank/DDBJ databases">
        <authorList>
            <person name="Sun Q."/>
            <person name="Mori K."/>
        </authorList>
    </citation>
    <scope>NUCLEOTIDE SEQUENCE [LARGE SCALE GENOMIC DNA]</scope>
    <source>
        <strain evidence="2 3">CECT 8286</strain>
    </source>
</reference>
<organism evidence="2 3">
    <name type="scientific">Formosa undariae</name>
    <dbReference type="NCBI Taxonomy" id="1325436"/>
    <lineage>
        <taxon>Bacteria</taxon>
        <taxon>Pseudomonadati</taxon>
        <taxon>Bacteroidota</taxon>
        <taxon>Flavobacteriia</taxon>
        <taxon>Flavobacteriales</taxon>
        <taxon>Flavobacteriaceae</taxon>
        <taxon>Formosa</taxon>
    </lineage>
</organism>
<keyword evidence="3" id="KW-1185">Reference proteome</keyword>
<evidence type="ECO:0000313" key="3">
    <source>
        <dbReference type="Proteomes" id="UP001589605"/>
    </source>
</evidence>
<keyword evidence="1" id="KW-1133">Transmembrane helix</keyword>
<proteinExistence type="predicted"/>
<dbReference type="Proteomes" id="UP001589605">
    <property type="component" value="Unassembled WGS sequence"/>
</dbReference>
<dbReference type="EMBL" id="JBHMEZ010000001">
    <property type="protein sequence ID" value="MFB9052071.1"/>
    <property type="molecule type" value="Genomic_DNA"/>
</dbReference>